<gene>
    <name evidence="2" type="ORF">JN11_04752</name>
</gene>
<organism evidence="2 3">
    <name type="scientific">Mucilaginibacter frigoritolerans</name>
    <dbReference type="NCBI Taxonomy" id="652788"/>
    <lineage>
        <taxon>Bacteria</taxon>
        <taxon>Pseudomonadati</taxon>
        <taxon>Bacteroidota</taxon>
        <taxon>Sphingobacteriia</taxon>
        <taxon>Sphingobacteriales</taxon>
        <taxon>Sphingobacteriaceae</taxon>
        <taxon>Mucilaginibacter</taxon>
    </lineage>
</organism>
<protein>
    <submittedName>
        <fullName evidence="2">Micrococcal nuclease</fullName>
    </submittedName>
</protein>
<dbReference type="RefSeq" id="WP_144916607.1">
    <property type="nucleotide sequence ID" value="NZ_VLLI01000020.1"/>
</dbReference>
<name>A0A562TLB2_9SPHI</name>
<evidence type="ECO:0000313" key="2">
    <source>
        <dbReference type="EMBL" id="TWI94361.1"/>
    </source>
</evidence>
<dbReference type="OrthoDB" id="1524522at2"/>
<keyword evidence="1" id="KW-0732">Signal</keyword>
<feature type="signal peptide" evidence="1">
    <location>
        <begin position="1"/>
        <end position="21"/>
    </location>
</feature>
<accession>A0A562TLB2</accession>
<feature type="chain" id="PRO_5021811823" evidence="1">
    <location>
        <begin position="22"/>
        <end position="121"/>
    </location>
</feature>
<proteinExistence type="predicted"/>
<comment type="caution">
    <text evidence="2">The sequence shown here is derived from an EMBL/GenBank/DDBJ whole genome shotgun (WGS) entry which is preliminary data.</text>
</comment>
<keyword evidence="3" id="KW-1185">Reference proteome</keyword>
<dbReference type="AlphaFoldDB" id="A0A562TLB2"/>
<dbReference type="Proteomes" id="UP000317010">
    <property type="component" value="Unassembled WGS sequence"/>
</dbReference>
<reference evidence="2 3" key="1">
    <citation type="submission" date="2019-07" db="EMBL/GenBank/DDBJ databases">
        <title>Genomic Encyclopedia of Archaeal and Bacterial Type Strains, Phase II (KMG-II): from individual species to whole genera.</title>
        <authorList>
            <person name="Goeker M."/>
        </authorList>
    </citation>
    <scope>NUCLEOTIDE SEQUENCE [LARGE SCALE GENOMIC DNA]</scope>
    <source>
        <strain evidence="2 3">ATCC BAA-1854</strain>
    </source>
</reference>
<sequence length="121" mass="13256">MKHFSIIICLFVSLFATTAFCQTGIPAKDAAKHLNEKVMVCDVIYGGKFLSGADITLIDVGGSHPDELLTLVIKGDDRKKFTVAPEDAFKGKKVCITGQIVDYKGKPEIIITDPEQIKEQQ</sequence>
<evidence type="ECO:0000313" key="3">
    <source>
        <dbReference type="Proteomes" id="UP000317010"/>
    </source>
</evidence>
<evidence type="ECO:0000256" key="1">
    <source>
        <dbReference type="SAM" id="SignalP"/>
    </source>
</evidence>
<dbReference type="EMBL" id="VLLI01000020">
    <property type="protein sequence ID" value="TWI94361.1"/>
    <property type="molecule type" value="Genomic_DNA"/>
</dbReference>